<dbReference type="InterPro" id="IPR029058">
    <property type="entry name" value="AB_hydrolase_fold"/>
</dbReference>
<keyword evidence="1" id="KW-0378">Hydrolase</keyword>
<keyword evidence="5" id="KW-1185">Reference proteome</keyword>
<organism evidence="4 5">
    <name type="scientific">Afipia massiliensis</name>
    <dbReference type="NCBI Taxonomy" id="211460"/>
    <lineage>
        <taxon>Bacteria</taxon>
        <taxon>Pseudomonadati</taxon>
        <taxon>Pseudomonadota</taxon>
        <taxon>Alphaproteobacteria</taxon>
        <taxon>Hyphomicrobiales</taxon>
        <taxon>Nitrobacteraceae</taxon>
        <taxon>Afipia</taxon>
    </lineage>
</organism>
<reference evidence="4" key="1">
    <citation type="submission" date="2019-04" db="EMBL/GenBank/DDBJ databases">
        <title>Whole genome sequencing of cave bacteria.</title>
        <authorList>
            <person name="Gan H.M."/>
            <person name="Barton H."/>
            <person name="Savka M.A."/>
        </authorList>
    </citation>
    <scope>NUCLEOTIDE SEQUENCE [LARGE SCALE GENOMIC DNA]</scope>
    <source>
        <strain evidence="4">LC387</strain>
    </source>
</reference>
<feature type="chain" id="PRO_5021030723" description="Dienelactone hydrolase domain-containing protein" evidence="2">
    <location>
        <begin position="26"/>
        <end position="355"/>
    </location>
</feature>
<dbReference type="PANTHER" id="PTHR22946">
    <property type="entry name" value="DIENELACTONE HYDROLASE DOMAIN-CONTAINING PROTEIN-RELATED"/>
    <property type="match status" value="1"/>
</dbReference>
<dbReference type="Proteomes" id="UP000034832">
    <property type="component" value="Unassembled WGS sequence"/>
</dbReference>
<evidence type="ECO:0000256" key="2">
    <source>
        <dbReference type="SAM" id="SignalP"/>
    </source>
</evidence>
<dbReference type="RefSeq" id="WP_052753827.1">
    <property type="nucleotide sequence ID" value="NZ_LBIA02000001.1"/>
</dbReference>
<dbReference type="GO" id="GO:0052689">
    <property type="term" value="F:carboxylic ester hydrolase activity"/>
    <property type="evidence" value="ECO:0007669"/>
    <property type="project" value="UniProtKB-ARBA"/>
</dbReference>
<evidence type="ECO:0000259" key="3">
    <source>
        <dbReference type="Pfam" id="PF01738"/>
    </source>
</evidence>
<keyword evidence="2" id="KW-0732">Signal</keyword>
<dbReference type="SUPFAM" id="SSF53474">
    <property type="entry name" value="alpha/beta-Hydrolases"/>
    <property type="match status" value="1"/>
</dbReference>
<protein>
    <recommendedName>
        <fullName evidence="3">Dienelactone hydrolase domain-containing protein</fullName>
    </recommendedName>
</protein>
<feature type="domain" description="Dienelactone hydrolase" evidence="3">
    <location>
        <begin position="79"/>
        <end position="270"/>
    </location>
</feature>
<evidence type="ECO:0000313" key="4">
    <source>
        <dbReference type="EMBL" id="TKT72014.1"/>
    </source>
</evidence>
<name>A0A4U6BT90_9BRAD</name>
<accession>A0A4U6BT90</accession>
<evidence type="ECO:0000256" key="1">
    <source>
        <dbReference type="ARBA" id="ARBA00022801"/>
    </source>
</evidence>
<gene>
    <name evidence="4" type="ORF">YH63_011610</name>
</gene>
<comment type="caution">
    <text evidence="4">The sequence shown here is derived from an EMBL/GenBank/DDBJ whole genome shotgun (WGS) entry which is preliminary data.</text>
</comment>
<dbReference type="PANTHER" id="PTHR22946:SF9">
    <property type="entry name" value="POLYKETIDE TRANSFERASE AF380"/>
    <property type="match status" value="1"/>
</dbReference>
<dbReference type="OrthoDB" id="3647650at2"/>
<dbReference type="InterPro" id="IPR050261">
    <property type="entry name" value="FrsA_esterase"/>
</dbReference>
<dbReference type="Pfam" id="PF01738">
    <property type="entry name" value="DLH"/>
    <property type="match status" value="1"/>
</dbReference>
<dbReference type="AlphaFoldDB" id="A0A4U6BT90"/>
<dbReference type="Gene3D" id="3.40.50.1820">
    <property type="entry name" value="alpha/beta hydrolase"/>
    <property type="match status" value="1"/>
</dbReference>
<evidence type="ECO:0000313" key="5">
    <source>
        <dbReference type="Proteomes" id="UP000034832"/>
    </source>
</evidence>
<proteinExistence type="predicted"/>
<dbReference type="InterPro" id="IPR002925">
    <property type="entry name" value="Dienelactn_hydro"/>
</dbReference>
<feature type="signal peptide" evidence="2">
    <location>
        <begin position="1"/>
        <end position="25"/>
    </location>
</feature>
<sequence>MLRSKIAYRTALALLSVLAAGTASAQTPLPKVDSSEFATTPLVLPNGLRGELVKFDSANPADYGPLMKGEMGKTVTLTAQLFLPANAKGPVPTVIETPGSGNLGPHHIAHAAALTSAGLGVLIVDPFFGRGIKDTIADQGQLTFAASAYDVLAAAKYLRTRKEIDPARLGATGGSRGGTAVMMAAAAPVSDAVLGKGKGLRAVVAGYPWCGVQFRSSRLADGASLLIMSGDRDNWVSPQQCQDAAHAMDVAKQDVIMELFPGALHAFDRAGVPRTEIPAAVTSTIYPTIYMDDQGTFYNMRTGKADPTVTAQALTTYSVKGGFLHKGVTIGSEGDQAAEYSKGMTDFLKAKLAQP</sequence>
<dbReference type="EMBL" id="LBIA02000001">
    <property type="protein sequence ID" value="TKT72014.1"/>
    <property type="molecule type" value="Genomic_DNA"/>
</dbReference>